<evidence type="ECO:0000313" key="17">
    <source>
        <dbReference type="Proteomes" id="UP000189670"/>
    </source>
</evidence>
<evidence type="ECO:0000313" key="16">
    <source>
        <dbReference type="EMBL" id="ETR71820.1"/>
    </source>
</evidence>
<keyword evidence="2 13" id="KW-0639">Primosome</keyword>
<dbReference type="InterPro" id="IPR036185">
    <property type="entry name" value="DNA_heli_DnaB-like_N_sf"/>
</dbReference>
<keyword evidence="5 13" id="KW-0378">Hydrolase</keyword>
<reference evidence="17" key="1">
    <citation type="submission" date="2012-11" db="EMBL/GenBank/DDBJ databases">
        <authorList>
            <person name="Lucero-Rivera Y.E."/>
            <person name="Tovar-Ramirez D."/>
        </authorList>
    </citation>
    <scope>NUCLEOTIDE SEQUENCE [LARGE SCALE GENOMIC DNA]</scope>
    <source>
        <strain evidence="17">Araruama</strain>
    </source>
</reference>
<dbReference type="FunFam" id="1.10.860.10:FF:000001">
    <property type="entry name" value="Replicative DNA helicase"/>
    <property type="match status" value="1"/>
</dbReference>
<evidence type="ECO:0000256" key="11">
    <source>
        <dbReference type="ARBA" id="ARBA00048954"/>
    </source>
</evidence>
<dbReference type="NCBIfam" id="TIGR00665">
    <property type="entry name" value="DnaB"/>
    <property type="match status" value="1"/>
</dbReference>
<dbReference type="InterPro" id="IPR003593">
    <property type="entry name" value="AAA+_ATPase"/>
</dbReference>
<dbReference type="GO" id="GO:0016887">
    <property type="term" value="F:ATP hydrolysis activity"/>
    <property type="evidence" value="ECO:0007669"/>
    <property type="project" value="RHEA"/>
</dbReference>
<sequence length="469" mass="52406">MFNDYGNPSYQKRSGGKQQPREIANRIKPQSIEAEESLLCSILMDSNVLLDIVEILTAEHFYVSRHQVIFQAMLDLFKKSEPVDLITITNYLRDRNALDSIGGAHVLSRIVDDIPMAVNPVQYANIVREKALLRGLMAKAGEIVAQCYENQSNVEAVIDFAENAVFEVSQDKIKPSFFKIQDVVNDSFKILEERSQNDSPITGISTGYDKLNFLTAGFQPSDLIILAARPSMGKTAFALNLARNAAIDSQMPVAFFSLEMSKEQLVMRMLCSEARVDSSKLRGGSFSTEDWEYLTHAASVIAEAPIFIDDAPAQSALQIRAKCRRLHKTDQLGFIVIDYLQLMRASDSAERRDLAIGEISGALKALAKELNVPVIALSQLNRKLEERGDKRPILSDLRESGSLEQDADLVIFIYRDEVYNKDEANPNKGLAEILLRKQRNGPTGDITLRFNGAYTRFDNLAPDEVVEGY</sequence>
<evidence type="ECO:0000256" key="7">
    <source>
        <dbReference type="ARBA" id="ARBA00022840"/>
    </source>
</evidence>
<dbReference type="CDD" id="cd00984">
    <property type="entry name" value="DnaB_C"/>
    <property type="match status" value="1"/>
</dbReference>
<evidence type="ECO:0000256" key="13">
    <source>
        <dbReference type="RuleBase" id="RU362085"/>
    </source>
</evidence>
<accession>A0A1V1PAH0</accession>
<dbReference type="PROSITE" id="PS51199">
    <property type="entry name" value="SF4_HELICASE"/>
    <property type="match status" value="1"/>
</dbReference>
<evidence type="ECO:0000256" key="8">
    <source>
        <dbReference type="ARBA" id="ARBA00023125"/>
    </source>
</evidence>
<dbReference type="Gene3D" id="3.40.50.300">
    <property type="entry name" value="P-loop containing nucleotide triphosphate hydrolases"/>
    <property type="match status" value="1"/>
</dbReference>
<evidence type="ECO:0000256" key="5">
    <source>
        <dbReference type="ARBA" id="ARBA00022801"/>
    </source>
</evidence>
<feature type="region of interest" description="Disordered" evidence="14">
    <location>
        <begin position="1"/>
        <end position="27"/>
    </location>
</feature>
<dbReference type="GO" id="GO:0042802">
    <property type="term" value="F:identical protein binding"/>
    <property type="evidence" value="ECO:0007669"/>
    <property type="project" value="UniProtKB-ARBA"/>
</dbReference>
<dbReference type="SUPFAM" id="SSF48024">
    <property type="entry name" value="N-terminal domain of DnaB helicase"/>
    <property type="match status" value="1"/>
</dbReference>
<organism evidence="16 17">
    <name type="scientific">Candidatus Magnetoglobus multicellularis str. Araruama</name>
    <dbReference type="NCBI Taxonomy" id="890399"/>
    <lineage>
        <taxon>Bacteria</taxon>
        <taxon>Pseudomonadati</taxon>
        <taxon>Thermodesulfobacteriota</taxon>
        <taxon>Desulfobacteria</taxon>
        <taxon>Desulfobacterales</taxon>
        <taxon>Desulfobacteraceae</taxon>
        <taxon>Candidatus Magnetoglobus</taxon>
    </lineage>
</organism>
<dbReference type="AlphaFoldDB" id="A0A1V1PAH0"/>
<evidence type="ECO:0000256" key="1">
    <source>
        <dbReference type="ARBA" id="ARBA00008428"/>
    </source>
</evidence>
<dbReference type="PANTHER" id="PTHR30153">
    <property type="entry name" value="REPLICATIVE DNA HELICASE DNAB"/>
    <property type="match status" value="1"/>
</dbReference>
<dbReference type="Gene3D" id="1.10.860.10">
    <property type="entry name" value="DNAb Helicase, Chain A"/>
    <property type="match status" value="1"/>
</dbReference>
<dbReference type="InterPro" id="IPR007694">
    <property type="entry name" value="DNA_helicase_DnaB-like_C"/>
</dbReference>
<keyword evidence="9" id="KW-0413">Isomerase</keyword>
<dbReference type="FunFam" id="3.40.50.300:FF:000076">
    <property type="entry name" value="Replicative DNA helicase"/>
    <property type="match status" value="1"/>
</dbReference>
<evidence type="ECO:0000256" key="3">
    <source>
        <dbReference type="ARBA" id="ARBA00022705"/>
    </source>
</evidence>
<comment type="function">
    <text evidence="10 13">The main replicative DNA helicase, it participates in initiation and elongation during chromosome replication. Travels ahead of the DNA replisome, separating dsDNA into templates for DNA synthesis. A processive ATP-dependent 5'-3' DNA helicase it has DNA-dependent ATPase activity.</text>
</comment>
<dbReference type="InterPro" id="IPR007693">
    <property type="entry name" value="DNA_helicase_DnaB-like_N"/>
</dbReference>
<dbReference type="GO" id="GO:0006269">
    <property type="term" value="P:DNA replication, synthesis of primer"/>
    <property type="evidence" value="ECO:0007669"/>
    <property type="project" value="UniProtKB-UniRule"/>
</dbReference>
<evidence type="ECO:0000256" key="10">
    <source>
        <dbReference type="ARBA" id="ARBA00044932"/>
    </source>
</evidence>
<dbReference type="Pfam" id="PF00772">
    <property type="entry name" value="DnaB"/>
    <property type="match status" value="1"/>
</dbReference>
<feature type="domain" description="SF4 helicase" evidence="15">
    <location>
        <begin position="197"/>
        <end position="464"/>
    </location>
</feature>
<proteinExistence type="inferred from homology"/>
<keyword evidence="4 13" id="KW-0547">Nucleotide-binding</keyword>
<evidence type="ECO:0000259" key="15">
    <source>
        <dbReference type="PROSITE" id="PS51199"/>
    </source>
</evidence>
<dbReference type="PANTHER" id="PTHR30153:SF2">
    <property type="entry name" value="REPLICATIVE DNA HELICASE"/>
    <property type="match status" value="1"/>
</dbReference>
<keyword evidence="8 13" id="KW-0238">DNA-binding</keyword>
<comment type="caution">
    <text evidence="16">The sequence shown here is derived from an EMBL/GenBank/DDBJ whole genome shotgun (WGS) entry which is preliminary data.</text>
</comment>
<dbReference type="SMART" id="SM00382">
    <property type="entry name" value="AAA"/>
    <property type="match status" value="1"/>
</dbReference>
<dbReference type="GO" id="GO:1990077">
    <property type="term" value="C:primosome complex"/>
    <property type="evidence" value="ECO:0007669"/>
    <property type="project" value="UniProtKB-UniRule"/>
</dbReference>
<keyword evidence="3 13" id="KW-0235">DNA replication</keyword>
<dbReference type="Pfam" id="PF03796">
    <property type="entry name" value="DnaB_C"/>
    <property type="match status" value="1"/>
</dbReference>
<evidence type="ECO:0000256" key="9">
    <source>
        <dbReference type="ARBA" id="ARBA00023235"/>
    </source>
</evidence>
<name>A0A1V1PAH0_9BACT</name>
<evidence type="ECO:0000256" key="6">
    <source>
        <dbReference type="ARBA" id="ARBA00022806"/>
    </source>
</evidence>
<dbReference type="NCBIfam" id="NF004384">
    <property type="entry name" value="PRK05748.1"/>
    <property type="match status" value="1"/>
</dbReference>
<dbReference type="InterPro" id="IPR007692">
    <property type="entry name" value="DNA_helicase_DnaB"/>
</dbReference>
<gene>
    <name evidence="16" type="ORF">OMM_02195</name>
</gene>
<dbReference type="Proteomes" id="UP000189670">
    <property type="component" value="Unassembled WGS sequence"/>
</dbReference>
<protein>
    <recommendedName>
        <fullName evidence="12 13">Replicative DNA helicase</fullName>
        <ecNumber evidence="12 13">5.6.2.3</ecNumber>
    </recommendedName>
</protein>
<dbReference type="InterPro" id="IPR027417">
    <property type="entry name" value="P-loop_NTPase"/>
</dbReference>
<evidence type="ECO:0000256" key="12">
    <source>
        <dbReference type="NCBIfam" id="TIGR00665"/>
    </source>
</evidence>
<keyword evidence="6 13" id="KW-0347">Helicase</keyword>
<evidence type="ECO:0000256" key="14">
    <source>
        <dbReference type="SAM" id="MobiDB-lite"/>
    </source>
</evidence>
<dbReference type="InterPro" id="IPR016136">
    <property type="entry name" value="DNA_helicase_N/primase_C"/>
</dbReference>
<dbReference type="GO" id="GO:0043139">
    <property type="term" value="F:5'-3' DNA helicase activity"/>
    <property type="evidence" value="ECO:0007669"/>
    <property type="project" value="UniProtKB-EC"/>
</dbReference>
<evidence type="ECO:0000256" key="2">
    <source>
        <dbReference type="ARBA" id="ARBA00022515"/>
    </source>
</evidence>
<keyword evidence="7 13" id="KW-0067">ATP-binding</keyword>
<dbReference type="SUPFAM" id="SSF52540">
    <property type="entry name" value="P-loop containing nucleoside triphosphate hydrolases"/>
    <property type="match status" value="1"/>
</dbReference>
<dbReference type="EC" id="5.6.2.3" evidence="12 13"/>
<dbReference type="GO" id="GO:0003677">
    <property type="term" value="F:DNA binding"/>
    <property type="evidence" value="ECO:0007669"/>
    <property type="project" value="UniProtKB-UniRule"/>
</dbReference>
<dbReference type="GO" id="GO:0005524">
    <property type="term" value="F:ATP binding"/>
    <property type="evidence" value="ECO:0007669"/>
    <property type="project" value="UniProtKB-UniRule"/>
</dbReference>
<dbReference type="EMBL" id="ATBP01000217">
    <property type="protein sequence ID" value="ETR71820.1"/>
    <property type="molecule type" value="Genomic_DNA"/>
</dbReference>
<comment type="catalytic activity">
    <reaction evidence="11 13">
        <text>ATP + H2O = ADP + phosphate + H(+)</text>
        <dbReference type="Rhea" id="RHEA:13065"/>
        <dbReference type="ChEBI" id="CHEBI:15377"/>
        <dbReference type="ChEBI" id="CHEBI:15378"/>
        <dbReference type="ChEBI" id="CHEBI:30616"/>
        <dbReference type="ChEBI" id="CHEBI:43474"/>
        <dbReference type="ChEBI" id="CHEBI:456216"/>
        <dbReference type="EC" id="5.6.2.3"/>
    </reaction>
</comment>
<feature type="compositionally biased region" description="Polar residues" evidence="14">
    <location>
        <begin position="1"/>
        <end position="12"/>
    </location>
</feature>
<evidence type="ECO:0000256" key="4">
    <source>
        <dbReference type="ARBA" id="ARBA00022741"/>
    </source>
</evidence>
<comment type="similarity">
    <text evidence="1 13">Belongs to the helicase family. DnaB subfamily.</text>
</comment>
<dbReference type="GO" id="GO:0005829">
    <property type="term" value="C:cytosol"/>
    <property type="evidence" value="ECO:0007669"/>
    <property type="project" value="TreeGrafter"/>
</dbReference>